<dbReference type="AlphaFoldDB" id="A0A7S2PRS6"/>
<reference evidence="3" key="1">
    <citation type="submission" date="2021-01" db="EMBL/GenBank/DDBJ databases">
        <authorList>
            <person name="Corre E."/>
            <person name="Pelletier E."/>
            <person name="Niang G."/>
            <person name="Scheremetjew M."/>
            <person name="Finn R."/>
            <person name="Kale V."/>
            <person name="Holt S."/>
            <person name="Cochrane G."/>
            <person name="Meng A."/>
            <person name="Brown T."/>
            <person name="Cohen L."/>
        </authorList>
    </citation>
    <scope>NUCLEOTIDE SEQUENCE</scope>
    <source>
        <strain evidence="3">B650</strain>
    </source>
</reference>
<evidence type="ECO:0000256" key="1">
    <source>
        <dbReference type="ARBA" id="ARBA00022729"/>
    </source>
</evidence>
<dbReference type="Pfam" id="PF13505">
    <property type="entry name" value="OMP_b-brl"/>
    <property type="match status" value="1"/>
</dbReference>
<dbReference type="EMBL" id="HBGY01034315">
    <property type="protein sequence ID" value="CAD9615849.1"/>
    <property type="molecule type" value="Transcribed_RNA"/>
</dbReference>
<keyword evidence="1" id="KW-0732">Signal</keyword>
<organism evidence="3">
    <name type="scientific">Leptocylindrus danicus</name>
    <dbReference type="NCBI Taxonomy" id="163516"/>
    <lineage>
        <taxon>Eukaryota</taxon>
        <taxon>Sar</taxon>
        <taxon>Stramenopiles</taxon>
        <taxon>Ochrophyta</taxon>
        <taxon>Bacillariophyta</taxon>
        <taxon>Coscinodiscophyceae</taxon>
        <taxon>Chaetocerotophycidae</taxon>
        <taxon>Leptocylindrales</taxon>
        <taxon>Leptocylindraceae</taxon>
        <taxon>Leptocylindrus</taxon>
    </lineage>
</organism>
<dbReference type="InterPro" id="IPR011250">
    <property type="entry name" value="OMP/PagP_B-barrel"/>
</dbReference>
<gene>
    <name evidence="3" type="ORF">LDAN0321_LOCUS21577</name>
</gene>
<proteinExistence type="predicted"/>
<evidence type="ECO:0000313" key="3">
    <source>
        <dbReference type="EMBL" id="CAD9615849.1"/>
    </source>
</evidence>
<dbReference type="Gene3D" id="2.40.160.20">
    <property type="match status" value="1"/>
</dbReference>
<name>A0A7S2PRS6_9STRA</name>
<sequence length="179" mass="19821">MEALNIFSEVGFGVGNVLGEEHPKGRAELHLNVLKSYNFGELGLDFSTGGNFIPGTTTGSENNVETLSPNDAKFYSITAFYRLRISKDIFLEPRAGYSSLYHSVLVDDKRTINASNVSYGLGVGTTIANKFSVSLRYQHLGNTPEYTGTQDMTTIISNAEPMDVVLLRVSYRFNWNTIF</sequence>
<feature type="domain" description="Outer membrane protein beta-barrel" evidence="2">
    <location>
        <begin position="27"/>
        <end position="173"/>
    </location>
</feature>
<accession>A0A7S2PRS6</accession>
<protein>
    <recommendedName>
        <fullName evidence="2">Outer membrane protein beta-barrel domain-containing protein</fullName>
    </recommendedName>
</protein>
<evidence type="ECO:0000259" key="2">
    <source>
        <dbReference type="Pfam" id="PF13505"/>
    </source>
</evidence>
<dbReference type="SUPFAM" id="SSF56925">
    <property type="entry name" value="OMPA-like"/>
    <property type="match status" value="1"/>
</dbReference>
<dbReference type="InterPro" id="IPR027385">
    <property type="entry name" value="Beta-barrel_OMP"/>
</dbReference>